<dbReference type="InterPro" id="IPR037923">
    <property type="entry name" value="HTH-like"/>
</dbReference>
<dbReference type="SUPFAM" id="SSF51215">
    <property type="entry name" value="Regulatory protein AraC"/>
    <property type="match status" value="1"/>
</dbReference>
<evidence type="ECO:0000313" key="5">
    <source>
        <dbReference type="EMBL" id="MBP1994539.1"/>
    </source>
</evidence>
<keyword evidence="1" id="KW-0805">Transcription regulation</keyword>
<comment type="caution">
    <text evidence="5">The sequence shown here is derived from an EMBL/GenBank/DDBJ whole genome shotgun (WGS) entry which is preliminary data.</text>
</comment>
<dbReference type="PANTHER" id="PTHR43280">
    <property type="entry name" value="ARAC-FAMILY TRANSCRIPTIONAL REGULATOR"/>
    <property type="match status" value="1"/>
</dbReference>
<protein>
    <submittedName>
        <fullName evidence="5">AraC-like DNA-binding protein</fullName>
    </submittedName>
</protein>
<keyword evidence="2" id="KW-0238">DNA-binding</keyword>
<dbReference type="PROSITE" id="PS01124">
    <property type="entry name" value="HTH_ARAC_FAMILY_2"/>
    <property type="match status" value="1"/>
</dbReference>
<accession>A0ABS4J3X4</accession>
<dbReference type="SUPFAM" id="SSF46689">
    <property type="entry name" value="Homeodomain-like"/>
    <property type="match status" value="2"/>
</dbReference>
<dbReference type="PANTHER" id="PTHR43280:SF34">
    <property type="entry name" value="ARAC-FAMILY TRANSCRIPTIONAL REGULATOR"/>
    <property type="match status" value="1"/>
</dbReference>
<dbReference type="Pfam" id="PF12833">
    <property type="entry name" value="HTH_18"/>
    <property type="match status" value="1"/>
</dbReference>
<evidence type="ECO:0000313" key="6">
    <source>
        <dbReference type="Proteomes" id="UP001519287"/>
    </source>
</evidence>
<evidence type="ECO:0000256" key="1">
    <source>
        <dbReference type="ARBA" id="ARBA00023015"/>
    </source>
</evidence>
<dbReference type="InterPro" id="IPR014710">
    <property type="entry name" value="RmlC-like_jellyroll"/>
</dbReference>
<reference evidence="5 6" key="1">
    <citation type="submission" date="2021-03" db="EMBL/GenBank/DDBJ databases">
        <title>Genomic Encyclopedia of Type Strains, Phase IV (KMG-IV): sequencing the most valuable type-strain genomes for metagenomic binning, comparative biology and taxonomic classification.</title>
        <authorList>
            <person name="Goeker M."/>
        </authorList>
    </citation>
    <scope>NUCLEOTIDE SEQUENCE [LARGE SCALE GENOMIC DNA]</scope>
    <source>
        <strain evidence="5 6">DSM 26048</strain>
    </source>
</reference>
<gene>
    <name evidence="5" type="ORF">J2Z66_006178</name>
</gene>
<dbReference type="Proteomes" id="UP001519287">
    <property type="component" value="Unassembled WGS sequence"/>
</dbReference>
<dbReference type="InterPro" id="IPR018062">
    <property type="entry name" value="HTH_AraC-typ_CS"/>
</dbReference>
<dbReference type="PROSITE" id="PS00041">
    <property type="entry name" value="HTH_ARAC_FAMILY_1"/>
    <property type="match status" value="1"/>
</dbReference>
<sequence length="304" mass="34670">MTIRDIPERLQINQYVDTPSNFRMFRHTLDQNIDTHWHQFFELGLVVSGTGVHKINGTPLRLERGHTFLLTPADFHQITPDPGQTLQLYNLIFTEGMISEELSEQLFERRKEYICLLEPEAYVEAEREYERILNESAAWQEHSGIIVKGCIERLLVDLSRSCTLPVENMQEEAVAVAGEMAGAEVKVGVETLLPVHPSIRKALLYLQHHFRNPLLLAEVAQLAGLSANYFSESFSKQTGFTFQAYVRDMRLQFAKSLISTTSLPITEICFASGFNTLPYFERAFKARYGLSPRGLRNRASQLSV</sequence>
<dbReference type="Pfam" id="PF02311">
    <property type="entry name" value="AraC_binding"/>
    <property type="match status" value="1"/>
</dbReference>
<dbReference type="Gene3D" id="1.10.10.60">
    <property type="entry name" value="Homeodomain-like"/>
    <property type="match status" value="2"/>
</dbReference>
<organism evidence="5 6">
    <name type="scientific">Paenibacillus eucommiae</name>
    <dbReference type="NCBI Taxonomy" id="1355755"/>
    <lineage>
        <taxon>Bacteria</taxon>
        <taxon>Bacillati</taxon>
        <taxon>Bacillota</taxon>
        <taxon>Bacilli</taxon>
        <taxon>Bacillales</taxon>
        <taxon>Paenibacillaceae</taxon>
        <taxon>Paenibacillus</taxon>
    </lineage>
</organism>
<keyword evidence="6" id="KW-1185">Reference proteome</keyword>
<evidence type="ECO:0000256" key="2">
    <source>
        <dbReference type="ARBA" id="ARBA00023125"/>
    </source>
</evidence>
<dbReference type="InterPro" id="IPR003313">
    <property type="entry name" value="AraC-bd"/>
</dbReference>
<name>A0ABS4J3X4_9BACL</name>
<dbReference type="EMBL" id="JAGGLB010000026">
    <property type="protein sequence ID" value="MBP1994539.1"/>
    <property type="molecule type" value="Genomic_DNA"/>
</dbReference>
<feature type="domain" description="HTH araC/xylS-type" evidence="4">
    <location>
        <begin position="200"/>
        <end position="298"/>
    </location>
</feature>
<proteinExistence type="predicted"/>
<keyword evidence="3" id="KW-0804">Transcription</keyword>
<dbReference type="SMART" id="SM00342">
    <property type="entry name" value="HTH_ARAC"/>
    <property type="match status" value="1"/>
</dbReference>
<dbReference type="InterPro" id="IPR018060">
    <property type="entry name" value="HTH_AraC"/>
</dbReference>
<dbReference type="RefSeq" id="WP_209976383.1">
    <property type="nucleotide sequence ID" value="NZ_JAGGLB010000026.1"/>
</dbReference>
<dbReference type="InterPro" id="IPR009057">
    <property type="entry name" value="Homeodomain-like_sf"/>
</dbReference>
<evidence type="ECO:0000256" key="3">
    <source>
        <dbReference type="ARBA" id="ARBA00023163"/>
    </source>
</evidence>
<evidence type="ECO:0000259" key="4">
    <source>
        <dbReference type="PROSITE" id="PS01124"/>
    </source>
</evidence>
<dbReference type="Gene3D" id="2.60.120.10">
    <property type="entry name" value="Jelly Rolls"/>
    <property type="match status" value="1"/>
</dbReference>